<evidence type="ECO:0000313" key="4">
    <source>
        <dbReference type="Proteomes" id="UP000645610"/>
    </source>
</evidence>
<dbReference type="RefSeq" id="WP_196286820.1">
    <property type="nucleotide sequence ID" value="NZ_JADQDP010000003.1"/>
</dbReference>
<keyword evidence="4" id="KW-1185">Reference proteome</keyword>
<accession>A0A931BLI2</accession>
<dbReference type="EMBL" id="JADQDP010000003">
    <property type="protein sequence ID" value="MBF9142458.1"/>
    <property type="molecule type" value="Genomic_DNA"/>
</dbReference>
<sequence>MKSLLKFSLLSALIIGGKFAKTTLPATAAQSNTFQGHTDTSVVLVHQVLTSEPVKPTQEQTPPQRQQSGSGLITELF</sequence>
<dbReference type="Proteomes" id="UP000645610">
    <property type="component" value="Unassembled WGS sequence"/>
</dbReference>
<comment type="caution">
    <text evidence="3">The sequence shown here is derived from an EMBL/GenBank/DDBJ whole genome shotgun (WGS) entry which is preliminary data.</text>
</comment>
<feature type="chain" id="PRO_5037277793" evidence="2">
    <location>
        <begin position="21"/>
        <end position="77"/>
    </location>
</feature>
<protein>
    <submittedName>
        <fullName evidence="3">Uncharacterized protein</fullName>
    </submittedName>
</protein>
<feature type="signal peptide" evidence="2">
    <location>
        <begin position="1"/>
        <end position="20"/>
    </location>
</feature>
<evidence type="ECO:0000313" key="3">
    <source>
        <dbReference type="EMBL" id="MBF9142458.1"/>
    </source>
</evidence>
<feature type="region of interest" description="Disordered" evidence="1">
    <location>
        <begin position="52"/>
        <end position="77"/>
    </location>
</feature>
<reference evidence="3 4" key="1">
    <citation type="submission" date="2020-11" db="EMBL/GenBank/DDBJ databases">
        <authorList>
            <person name="Kim M.K."/>
        </authorList>
    </citation>
    <scope>NUCLEOTIDE SEQUENCE [LARGE SCALE GENOMIC DNA]</scope>
    <source>
        <strain evidence="3 4">BT439</strain>
    </source>
</reference>
<feature type="compositionally biased region" description="Low complexity" evidence="1">
    <location>
        <begin position="56"/>
        <end position="67"/>
    </location>
</feature>
<name>A0A931BLI2_9BACT</name>
<evidence type="ECO:0000256" key="2">
    <source>
        <dbReference type="SAM" id="SignalP"/>
    </source>
</evidence>
<dbReference type="AlphaFoldDB" id="A0A931BLI2"/>
<organism evidence="3 4">
    <name type="scientific">Hymenobacter properus</name>
    <dbReference type="NCBI Taxonomy" id="2791026"/>
    <lineage>
        <taxon>Bacteria</taxon>
        <taxon>Pseudomonadati</taxon>
        <taxon>Bacteroidota</taxon>
        <taxon>Cytophagia</taxon>
        <taxon>Cytophagales</taxon>
        <taxon>Hymenobacteraceae</taxon>
        <taxon>Hymenobacter</taxon>
    </lineage>
</organism>
<gene>
    <name evidence="3" type="ORF">I2I01_12480</name>
</gene>
<evidence type="ECO:0000256" key="1">
    <source>
        <dbReference type="SAM" id="MobiDB-lite"/>
    </source>
</evidence>
<proteinExistence type="predicted"/>
<keyword evidence="2" id="KW-0732">Signal</keyword>